<gene>
    <name evidence="2" type="ORF">TTHERM_000313872</name>
</gene>
<evidence type="ECO:0000313" key="2">
    <source>
        <dbReference type="EMBL" id="EWS72268.1"/>
    </source>
</evidence>
<dbReference type="AlphaFoldDB" id="W7X7A3"/>
<keyword evidence="1 2" id="KW-0812">Transmembrane</keyword>
<name>W7X7A3_TETTS</name>
<dbReference type="GeneID" id="24438394"/>
<dbReference type="RefSeq" id="XP_012655208.1">
    <property type="nucleotide sequence ID" value="XM_012799754.1"/>
</dbReference>
<keyword evidence="1" id="KW-0472">Membrane</keyword>
<dbReference type="KEGG" id="tet:TTHERM_000313872"/>
<sequence length="79" mass="9569">MCLLYYLIGQKQLIQYPYFYILQFFIRFITLAILLTVIKKCKKIKSWQHTIETSTKNTLIIKIYIKSSRKYILNNQNKS</sequence>
<reference evidence="3" key="1">
    <citation type="journal article" date="2006" name="PLoS Biol.">
        <title>Macronuclear genome sequence of the ciliate Tetrahymena thermophila, a model eukaryote.</title>
        <authorList>
            <person name="Eisen J.A."/>
            <person name="Coyne R.S."/>
            <person name="Wu M."/>
            <person name="Wu D."/>
            <person name="Thiagarajan M."/>
            <person name="Wortman J.R."/>
            <person name="Badger J.H."/>
            <person name="Ren Q."/>
            <person name="Amedeo P."/>
            <person name="Jones K.M."/>
            <person name="Tallon L.J."/>
            <person name="Delcher A.L."/>
            <person name="Salzberg S.L."/>
            <person name="Silva J.C."/>
            <person name="Haas B.J."/>
            <person name="Majoros W.H."/>
            <person name="Farzad M."/>
            <person name="Carlton J.M."/>
            <person name="Smith R.K. Jr."/>
            <person name="Garg J."/>
            <person name="Pearlman R.E."/>
            <person name="Karrer K.M."/>
            <person name="Sun L."/>
            <person name="Manning G."/>
            <person name="Elde N.C."/>
            <person name="Turkewitz A.P."/>
            <person name="Asai D.J."/>
            <person name="Wilkes D.E."/>
            <person name="Wang Y."/>
            <person name="Cai H."/>
            <person name="Collins K."/>
            <person name="Stewart B.A."/>
            <person name="Lee S.R."/>
            <person name="Wilamowska K."/>
            <person name="Weinberg Z."/>
            <person name="Ruzzo W.L."/>
            <person name="Wloga D."/>
            <person name="Gaertig J."/>
            <person name="Frankel J."/>
            <person name="Tsao C.-C."/>
            <person name="Gorovsky M.A."/>
            <person name="Keeling P.J."/>
            <person name="Waller R.F."/>
            <person name="Patron N.J."/>
            <person name="Cherry J.M."/>
            <person name="Stover N.A."/>
            <person name="Krieger C.J."/>
            <person name="del Toro C."/>
            <person name="Ryder H.F."/>
            <person name="Williamson S.C."/>
            <person name="Barbeau R.A."/>
            <person name="Hamilton E.P."/>
            <person name="Orias E."/>
        </authorList>
    </citation>
    <scope>NUCLEOTIDE SEQUENCE [LARGE SCALE GENOMIC DNA]</scope>
    <source>
        <strain evidence="3">SB210</strain>
    </source>
</reference>
<dbReference type="EMBL" id="GG662498">
    <property type="protein sequence ID" value="EWS72268.1"/>
    <property type="molecule type" value="Genomic_DNA"/>
</dbReference>
<feature type="transmembrane region" description="Helical" evidence="1">
    <location>
        <begin position="20"/>
        <end position="38"/>
    </location>
</feature>
<accession>W7X7A3</accession>
<evidence type="ECO:0000313" key="3">
    <source>
        <dbReference type="Proteomes" id="UP000009168"/>
    </source>
</evidence>
<evidence type="ECO:0000256" key="1">
    <source>
        <dbReference type="SAM" id="Phobius"/>
    </source>
</evidence>
<dbReference type="Proteomes" id="UP000009168">
    <property type="component" value="Unassembled WGS sequence"/>
</dbReference>
<proteinExistence type="predicted"/>
<organism evidence="2 3">
    <name type="scientific">Tetrahymena thermophila (strain SB210)</name>
    <dbReference type="NCBI Taxonomy" id="312017"/>
    <lineage>
        <taxon>Eukaryota</taxon>
        <taxon>Sar</taxon>
        <taxon>Alveolata</taxon>
        <taxon>Ciliophora</taxon>
        <taxon>Intramacronucleata</taxon>
        <taxon>Oligohymenophorea</taxon>
        <taxon>Hymenostomatida</taxon>
        <taxon>Tetrahymenina</taxon>
        <taxon>Tetrahymenidae</taxon>
        <taxon>Tetrahymena</taxon>
    </lineage>
</organism>
<dbReference type="InParanoid" id="W7X7A3"/>
<protein>
    <submittedName>
        <fullName evidence="2">Transmembrane protein, putative</fullName>
    </submittedName>
</protein>
<keyword evidence="1" id="KW-1133">Transmembrane helix</keyword>
<keyword evidence="3" id="KW-1185">Reference proteome</keyword>